<dbReference type="InterPro" id="IPR038375">
    <property type="entry name" value="NDUFAF7_sf"/>
</dbReference>
<name>A0A1B1NBQ5_9MICO</name>
<dbReference type="Pfam" id="PF02636">
    <property type="entry name" value="Methyltransf_28"/>
    <property type="match status" value="1"/>
</dbReference>
<gene>
    <name evidence="3" type="ORF">SGUI_1460</name>
</gene>
<evidence type="ECO:0000313" key="3">
    <source>
        <dbReference type="EMBL" id="ANS78856.1"/>
    </source>
</evidence>
<evidence type="ECO:0000313" key="4">
    <source>
        <dbReference type="Proteomes" id="UP000092482"/>
    </source>
</evidence>
<dbReference type="InterPro" id="IPR003788">
    <property type="entry name" value="NDUFAF7"/>
</dbReference>
<dbReference type="SUPFAM" id="SSF53335">
    <property type="entry name" value="S-adenosyl-L-methionine-dependent methyltransferases"/>
    <property type="match status" value="1"/>
</dbReference>
<dbReference type="EMBL" id="CP014989">
    <property type="protein sequence ID" value="ANS78856.1"/>
    <property type="molecule type" value="Genomic_DNA"/>
</dbReference>
<dbReference type="KEGG" id="serj:SGUI_1460"/>
<proteinExistence type="predicted"/>
<evidence type="ECO:0000256" key="1">
    <source>
        <dbReference type="ARBA" id="ARBA00022603"/>
    </source>
</evidence>
<dbReference type="PATRIC" id="fig|1758689.4.peg.1504"/>
<protein>
    <recommendedName>
        <fullName evidence="5">SAM-dependent methyltransferase, MidA</fullName>
    </recommendedName>
</protein>
<dbReference type="Proteomes" id="UP000092482">
    <property type="component" value="Chromosome"/>
</dbReference>
<reference evidence="3 4" key="1">
    <citation type="submission" date="2016-03" db="EMBL/GenBank/DDBJ databases">
        <title>Shallow-sea hydrothermal system.</title>
        <authorList>
            <person name="Tang K."/>
        </authorList>
    </citation>
    <scope>NUCLEOTIDE SEQUENCE [LARGE SCALE GENOMIC DNA]</scope>
    <source>
        <strain evidence="3 4">JLT9</strain>
    </source>
</reference>
<keyword evidence="1" id="KW-0489">Methyltransferase</keyword>
<evidence type="ECO:0008006" key="5">
    <source>
        <dbReference type="Google" id="ProtNLM"/>
    </source>
</evidence>
<dbReference type="Gene3D" id="3.40.50.12710">
    <property type="match status" value="1"/>
</dbReference>
<dbReference type="GO" id="GO:0032259">
    <property type="term" value="P:methylation"/>
    <property type="evidence" value="ECO:0007669"/>
    <property type="project" value="UniProtKB-KW"/>
</dbReference>
<dbReference type="GO" id="GO:0008168">
    <property type="term" value="F:methyltransferase activity"/>
    <property type="evidence" value="ECO:0007669"/>
    <property type="project" value="UniProtKB-KW"/>
</dbReference>
<sequence length="355" mass="38013">MTARPWEEAWQHALYGTDGFYRRGAPAEHFATSAQGIPGAGRVLAEAVAELCARHGCDRVVDVGAGRGELLRSLREVAPGLHLTGVDVVPRPEGLDVDAWLVAPGGAALPDALRDLGSTLVLAHEWLDVVPCPVAERDEQGVWREVRVRRSAEGAWRESPGPALGGDDLAWAQRWLEPAPLMPGDDSSAVMHQRRGTASAYESVVRGEIGLPREAALIDLVGRIRSGLVVVVDYGHTAADRPRHGTLTGFRDGREVEPVPDGSCDLTAHVAVDALAASLPSPTGHPLAPQRQREVLLDLIGDPSPPVPHDLARERPQAYLEALARRAALRALTSGALGDFWWLVVEVGEQPPGRA</sequence>
<dbReference type="RefSeq" id="WP_066642990.1">
    <property type="nucleotide sequence ID" value="NZ_CP014989.1"/>
</dbReference>
<organism evidence="3 4">
    <name type="scientific">Serinicoccus hydrothermalis</name>
    <dbReference type="NCBI Taxonomy" id="1758689"/>
    <lineage>
        <taxon>Bacteria</taxon>
        <taxon>Bacillati</taxon>
        <taxon>Actinomycetota</taxon>
        <taxon>Actinomycetes</taxon>
        <taxon>Micrococcales</taxon>
        <taxon>Ornithinimicrobiaceae</taxon>
        <taxon>Serinicoccus</taxon>
    </lineage>
</organism>
<keyword evidence="2" id="KW-0808">Transferase</keyword>
<dbReference type="AlphaFoldDB" id="A0A1B1NBQ5"/>
<dbReference type="STRING" id="1758689.SGUI_1460"/>
<dbReference type="InterPro" id="IPR029063">
    <property type="entry name" value="SAM-dependent_MTases_sf"/>
</dbReference>
<accession>A0A1B1NBQ5</accession>
<keyword evidence="4" id="KW-1185">Reference proteome</keyword>
<evidence type="ECO:0000256" key="2">
    <source>
        <dbReference type="ARBA" id="ARBA00022679"/>
    </source>
</evidence>